<reference evidence="2 3" key="1">
    <citation type="submission" date="2017-06" db="EMBL/GenBank/DDBJ databases">
        <authorList>
            <person name="Swanenburg J."/>
            <person name="Kort R."/>
        </authorList>
    </citation>
    <scope>NUCLEOTIDE SEQUENCE [LARGE SCALE GENOMIC DNA]</scope>
    <source>
        <strain evidence="2 3">RL05</strain>
    </source>
</reference>
<name>A0A4R6CRY9_9LACO</name>
<evidence type="ECO:0000313" key="3">
    <source>
        <dbReference type="Proteomes" id="UP000295195"/>
    </source>
</evidence>
<proteinExistence type="predicted"/>
<dbReference type="Proteomes" id="UP000295195">
    <property type="component" value="Unassembled WGS sequence"/>
</dbReference>
<sequence>MQNWLQKLEYKIKQYMIWCYALSVFVQVIMMTEYVKLHPQYAAILNGQNRILFIAMMVGVLVSALDSRRNLSILVLTVALLIMEKVVAGNI</sequence>
<comment type="caution">
    <text evidence="2">The sequence shown here is derived from an EMBL/GenBank/DDBJ whole genome shotgun (WGS) entry which is preliminary data.</text>
</comment>
<keyword evidence="1" id="KW-0472">Membrane</keyword>
<feature type="transmembrane region" description="Helical" evidence="1">
    <location>
        <begin position="15"/>
        <end position="35"/>
    </location>
</feature>
<accession>A0A4R6CRY9</accession>
<evidence type="ECO:0000313" key="2">
    <source>
        <dbReference type="EMBL" id="TDN29961.1"/>
    </source>
</evidence>
<evidence type="ECO:0000256" key="1">
    <source>
        <dbReference type="SAM" id="Phobius"/>
    </source>
</evidence>
<keyword evidence="1" id="KW-1133">Transmembrane helix</keyword>
<feature type="transmembrane region" description="Helical" evidence="1">
    <location>
        <begin position="71"/>
        <end position="88"/>
    </location>
</feature>
<gene>
    <name evidence="2" type="ORF">CEE75_09090</name>
</gene>
<dbReference type="RefSeq" id="WP_133472318.1">
    <property type="nucleotide sequence ID" value="NZ_JABUXS010000028.1"/>
</dbReference>
<feature type="transmembrane region" description="Helical" evidence="1">
    <location>
        <begin position="47"/>
        <end position="65"/>
    </location>
</feature>
<protein>
    <submittedName>
        <fullName evidence="2">Uncharacterized protein</fullName>
    </submittedName>
</protein>
<organism evidence="2 3">
    <name type="scientific">Lactobacillus crispatus</name>
    <dbReference type="NCBI Taxonomy" id="47770"/>
    <lineage>
        <taxon>Bacteria</taxon>
        <taxon>Bacillati</taxon>
        <taxon>Bacillota</taxon>
        <taxon>Bacilli</taxon>
        <taxon>Lactobacillales</taxon>
        <taxon>Lactobacillaceae</taxon>
        <taxon>Lactobacillus</taxon>
    </lineage>
</organism>
<keyword evidence="1" id="KW-0812">Transmembrane</keyword>
<dbReference type="AlphaFoldDB" id="A0A4R6CRY9"/>
<dbReference type="EMBL" id="NKLP01000162">
    <property type="protein sequence ID" value="TDN29961.1"/>
    <property type="molecule type" value="Genomic_DNA"/>
</dbReference>